<dbReference type="GO" id="GO:0016887">
    <property type="term" value="F:ATP hydrolysis activity"/>
    <property type="evidence" value="ECO:0007669"/>
    <property type="project" value="InterPro"/>
</dbReference>
<keyword evidence="2" id="KW-0547">Nucleotide-binding</keyword>
<accession>A0A194AIM7</accession>
<dbReference type="FunFam" id="3.40.50.300:FF:000421">
    <property type="entry name" value="Branched-chain amino acid ABC transporter ATP-binding protein"/>
    <property type="match status" value="1"/>
</dbReference>
<dbReference type="InterPro" id="IPR051120">
    <property type="entry name" value="ABC_AA/LPS_Transport"/>
</dbReference>
<evidence type="ECO:0000256" key="3">
    <source>
        <dbReference type="ARBA" id="ARBA00022840"/>
    </source>
</evidence>
<dbReference type="GO" id="GO:0005886">
    <property type="term" value="C:plasma membrane"/>
    <property type="evidence" value="ECO:0007669"/>
    <property type="project" value="TreeGrafter"/>
</dbReference>
<evidence type="ECO:0000313" key="5">
    <source>
        <dbReference type="EMBL" id="GAU09178.1"/>
    </source>
</evidence>
<proteinExistence type="predicted"/>
<feature type="domain" description="ABC transporter" evidence="4">
    <location>
        <begin position="4"/>
        <end position="252"/>
    </location>
</feature>
<dbReference type="GO" id="GO:0005304">
    <property type="term" value="F:L-valine transmembrane transporter activity"/>
    <property type="evidence" value="ECO:0007669"/>
    <property type="project" value="TreeGrafter"/>
</dbReference>
<keyword evidence="3 5" id="KW-0067">ATP-binding</keyword>
<dbReference type="Pfam" id="PF00005">
    <property type="entry name" value="ABC_tran"/>
    <property type="match status" value="1"/>
</dbReference>
<dbReference type="GO" id="GO:1903805">
    <property type="term" value="P:L-valine import across plasma membrane"/>
    <property type="evidence" value="ECO:0007669"/>
    <property type="project" value="TreeGrafter"/>
</dbReference>
<comment type="caution">
    <text evidence="5">The sequence shown here is derived from an EMBL/GenBank/DDBJ whole genome shotgun (WGS) entry which is preliminary data.</text>
</comment>
<dbReference type="SMART" id="SM00382">
    <property type="entry name" value="AAA"/>
    <property type="match status" value="1"/>
</dbReference>
<dbReference type="GO" id="GO:0042941">
    <property type="term" value="P:D-alanine transmembrane transport"/>
    <property type="evidence" value="ECO:0007669"/>
    <property type="project" value="TreeGrafter"/>
</dbReference>
<evidence type="ECO:0000259" key="4">
    <source>
        <dbReference type="PROSITE" id="PS50893"/>
    </source>
</evidence>
<dbReference type="CDD" id="cd03219">
    <property type="entry name" value="ABC_Mj1267_LivG_branched"/>
    <property type="match status" value="1"/>
</dbReference>
<keyword evidence="1" id="KW-0813">Transport</keyword>
<evidence type="ECO:0000256" key="2">
    <source>
        <dbReference type="ARBA" id="ARBA00022741"/>
    </source>
</evidence>
<dbReference type="InterPro" id="IPR027417">
    <property type="entry name" value="P-loop_NTPase"/>
</dbReference>
<dbReference type="GO" id="GO:0005524">
    <property type="term" value="F:ATP binding"/>
    <property type="evidence" value="ECO:0007669"/>
    <property type="project" value="UniProtKB-KW"/>
</dbReference>
<dbReference type="GO" id="GO:0015192">
    <property type="term" value="F:L-phenylalanine transmembrane transporter activity"/>
    <property type="evidence" value="ECO:0007669"/>
    <property type="project" value="TreeGrafter"/>
</dbReference>
<dbReference type="GO" id="GO:0015808">
    <property type="term" value="P:L-alanine transport"/>
    <property type="evidence" value="ECO:0007669"/>
    <property type="project" value="TreeGrafter"/>
</dbReference>
<dbReference type="Proteomes" id="UP000095200">
    <property type="component" value="Unassembled WGS sequence"/>
</dbReference>
<dbReference type="Pfam" id="PF12399">
    <property type="entry name" value="BCA_ABC_TP_C"/>
    <property type="match status" value="1"/>
</dbReference>
<dbReference type="GO" id="GO:0015188">
    <property type="term" value="F:L-isoleucine transmembrane transporter activity"/>
    <property type="evidence" value="ECO:0007669"/>
    <property type="project" value="TreeGrafter"/>
</dbReference>
<dbReference type="SUPFAM" id="SSF52540">
    <property type="entry name" value="P-loop containing nucleoside triphosphate hydrolases"/>
    <property type="match status" value="1"/>
</dbReference>
<sequence length="255" mass="28313">MPLLEIHELTQYFGGLCAVSDFSVALESGELVGLIGPNGAGKTTVFNLVSGFYKPTQGKIIFKGSSIAGLKPHEITGRGIARTFQNIRLWNHMTVLENICVSQHYNMGYSLMDALLRTKRYLKQEKRIVTEAMNILEALDLARYADEVPPNLPYGLQRKVEIARALSIKPSLLLLDEPAAGLNSADVKDLISLIQRIHREFDITIWMIEHQMTVVMTLCSRLKVIDFGATIADGTPDEIQNNPDVIKAYLGDDAI</sequence>
<protein>
    <submittedName>
        <fullName evidence="5">ABC transporter ATP-binding protein</fullName>
    </submittedName>
</protein>
<organism evidence="5 6">
    <name type="scientific">Desulfoplanes formicivorans</name>
    <dbReference type="NCBI Taxonomy" id="1592317"/>
    <lineage>
        <taxon>Bacteria</taxon>
        <taxon>Pseudomonadati</taxon>
        <taxon>Thermodesulfobacteriota</taxon>
        <taxon>Desulfovibrionia</taxon>
        <taxon>Desulfovibrionales</taxon>
        <taxon>Desulfoplanaceae</taxon>
        <taxon>Desulfoplanes</taxon>
    </lineage>
</organism>
<name>A0A194AIM7_9BACT</name>
<evidence type="ECO:0000256" key="1">
    <source>
        <dbReference type="ARBA" id="ARBA00022448"/>
    </source>
</evidence>
<dbReference type="InterPro" id="IPR003439">
    <property type="entry name" value="ABC_transporter-like_ATP-bd"/>
</dbReference>
<dbReference type="OrthoDB" id="9809450at2"/>
<dbReference type="STRING" id="1592317.DPF_1898"/>
<dbReference type="PROSITE" id="PS50893">
    <property type="entry name" value="ABC_TRANSPORTER_2"/>
    <property type="match status" value="1"/>
</dbReference>
<dbReference type="PANTHER" id="PTHR45772">
    <property type="entry name" value="CONSERVED COMPONENT OF ABC TRANSPORTER FOR NATURAL AMINO ACIDS-RELATED"/>
    <property type="match status" value="1"/>
</dbReference>
<dbReference type="EMBL" id="BDFE01000017">
    <property type="protein sequence ID" value="GAU09178.1"/>
    <property type="molecule type" value="Genomic_DNA"/>
</dbReference>
<dbReference type="Gene3D" id="3.40.50.300">
    <property type="entry name" value="P-loop containing nucleotide triphosphate hydrolases"/>
    <property type="match status" value="1"/>
</dbReference>
<dbReference type="GO" id="GO:1903806">
    <property type="term" value="P:L-isoleucine import across plasma membrane"/>
    <property type="evidence" value="ECO:0007669"/>
    <property type="project" value="TreeGrafter"/>
</dbReference>
<reference evidence="6" key="1">
    <citation type="submission" date="2016-06" db="EMBL/GenBank/DDBJ databases">
        <title>Draft genome sequence of Desulfoplanes formicivorans strain Pf12B.</title>
        <authorList>
            <person name="Watanabe M."/>
            <person name="Kojima H."/>
            <person name="Fukui M."/>
        </authorList>
    </citation>
    <scope>NUCLEOTIDE SEQUENCE [LARGE SCALE GENOMIC DNA]</scope>
    <source>
        <strain evidence="6">Pf12B</strain>
    </source>
</reference>
<dbReference type="InterPro" id="IPR032823">
    <property type="entry name" value="BCA_ABC_TP_C"/>
</dbReference>
<keyword evidence="6" id="KW-1185">Reference proteome</keyword>
<dbReference type="AlphaFoldDB" id="A0A194AIM7"/>
<dbReference type="RefSeq" id="WP_069859449.1">
    <property type="nucleotide sequence ID" value="NZ_BDFE01000017.1"/>
</dbReference>
<dbReference type="InterPro" id="IPR003593">
    <property type="entry name" value="AAA+_ATPase"/>
</dbReference>
<gene>
    <name evidence="5" type="ORF">DPF_1898</name>
</gene>
<dbReference type="PANTHER" id="PTHR45772:SF7">
    <property type="entry name" value="AMINO ACID ABC TRANSPORTER ATP-BINDING PROTEIN"/>
    <property type="match status" value="1"/>
</dbReference>
<evidence type="ECO:0000313" key="6">
    <source>
        <dbReference type="Proteomes" id="UP000095200"/>
    </source>
</evidence>